<dbReference type="EMBL" id="AMZH03037207">
    <property type="protein sequence ID" value="RRT31658.1"/>
    <property type="molecule type" value="Genomic_DNA"/>
</dbReference>
<name>A0A426WWQ2_ENSVE</name>
<proteinExistence type="predicted"/>
<dbReference type="AlphaFoldDB" id="A0A426WWQ2"/>
<reference evidence="1 2" key="1">
    <citation type="journal article" date="2014" name="Agronomy (Basel)">
        <title>A Draft Genome Sequence for Ensete ventricosum, the Drought-Tolerant Tree Against Hunger.</title>
        <authorList>
            <person name="Harrison J."/>
            <person name="Moore K.A."/>
            <person name="Paszkiewicz K."/>
            <person name="Jones T."/>
            <person name="Grant M."/>
            <person name="Ambacheew D."/>
            <person name="Muzemil S."/>
            <person name="Studholme D.J."/>
        </authorList>
    </citation>
    <scope>NUCLEOTIDE SEQUENCE [LARGE SCALE GENOMIC DNA]</scope>
</reference>
<evidence type="ECO:0000313" key="1">
    <source>
        <dbReference type="EMBL" id="RRT31658.1"/>
    </source>
</evidence>
<accession>A0A426WWQ2</accession>
<comment type="caution">
    <text evidence="1">The sequence shown here is derived from an EMBL/GenBank/DDBJ whole genome shotgun (WGS) entry which is preliminary data.</text>
</comment>
<gene>
    <name evidence="1" type="ORF">B296_00057939</name>
</gene>
<protein>
    <submittedName>
        <fullName evidence="1">Uncharacterized protein</fullName>
    </submittedName>
</protein>
<dbReference type="Proteomes" id="UP000287651">
    <property type="component" value="Unassembled WGS sequence"/>
</dbReference>
<evidence type="ECO:0000313" key="2">
    <source>
        <dbReference type="Proteomes" id="UP000287651"/>
    </source>
</evidence>
<organism evidence="1 2">
    <name type="scientific">Ensete ventricosum</name>
    <name type="common">Abyssinian banana</name>
    <name type="synonym">Musa ensete</name>
    <dbReference type="NCBI Taxonomy" id="4639"/>
    <lineage>
        <taxon>Eukaryota</taxon>
        <taxon>Viridiplantae</taxon>
        <taxon>Streptophyta</taxon>
        <taxon>Embryophyta</taxon>
        <taxon>Tracheophyta</taxon>
        <taxon>Spermatophyta</taxon>
        <taxon>Magnoliopsida</taxon>
        <taxon>Liliopsida</taxon>
        <taxon>Zingiberales</taxon>
        <taxon>Musaceae</taxon>
        <taxon>Ensete</taxon>
    </lineage>
</organism>
<sequence length="193" mass="21056">MEVSPECGERFPTGKSVGVSEVEKENIEEPIPVLGDAAVVATFGSLFRAAKRVVAVWCWRHSVQNEPWIQGQQASSRTSFATVRAEEMGRRVPGSGRRREGENYRLSSTISPSRYHCRNAILAGCEDAGWEQFIPRNQTSRSPTEVAIESVAGEDRVGSGDDFPVGITGSTHTVVCDEEEGDVGGLQRWIDCG</sequence>